<evidence type="ECO:0000256" key="2">
    <source>
        <dbReference type="ARBA" id="ARBA00022553"/>
    </source>
</evidence>
<dbReference type="Gramene" id="KZN03058">
    <property type="protein sequence ID" value="KZN03058"/>
    <property type="gene ID" value="DCAR_011814"/>
</dbReference>
<reference evidence="7" key="2">
    <citation type="submission" date="2022-03" db="EMBL/GenBank/DDBJ databases">
        <title>Draft title - Genomic analysis of global carrot germplasm unveils the trajectory of domestication and the origin of high carotenoid orange carrot.</title>
        <authorList>
            <person name="Iorizzo M."/>
            <person name="Ellison S."/>
            <person name="Senalik D."/>
            <person name="Macko-Podgorni A."/>
            <person name="Grzebelus D."/>
            <person name="Bostan H."/>
            <person name="Rolling W."/>
            <person name="Curaba J."/>
            <person name="Simon P."/>
        </authorList>
    </citation>
    <scope>NUCLEOTIDE SEQUENCE</scope>
    <source>
        <tissue evidence="7">Leaf</tissue>
    </source>
</reference>
<accession>A0A166BYT7</accession>
<dbReference type="GO" id="GO:0005524">
    <property type="term" value="F:ATP binding"/>
    <property type="evidence" value="ECO:0007669"/>
    <property type="project" value="UniProtKB-KW"/>
</dbReference>
<keyword evidence="3" id="KW-0808">Transferase</keyword>
<evidence type="ECO:0000313" key="8">
    <source>
        <dbReference type="Proteomes" id="UP000077755"/>
    </source>
</evidence>
<dbReference type="Gene3D" id="3.30.200.20">
    <property type="entry name" value="Phosphorylase Kinase, domain 1"/>
    <property type="match status" value="1"/>
</dbReference>
<organism evidence="7 8">
    <name type="scientific">Daucus carota subsp. sativus</name>
    <name type="common">Carrot</name>
    <dbReference type="NCBI Taxonomy" id="79200"/>
    <lineage>
        <taxon>Eukaryota</taxon>
        <taxon>Viridiplantae</taxon>
        <taxon>Streptophyta</taxon>
        <taxon>Embryophyta</taxon>
        <taxon>Tracheophyta</taxon>
        <taxon>Spermatophyta</taxon>
        <taxon>Magnoliopsida</taxon>
        <taxon>eudicotyledons</taxon>
        <taxon>Gunneridae</taxon>
        <taxon>Pentapetalae</taxon>
        <taxon>asterids</taxon>
        <taxon>campanulids</taxon>
        <taxon>Apiales</taxon>
        <taxon>Apiaceae</taxon>
        <taxon>Apioideae</taxon>
        <taxon>Scandiceae</taxon>
        <taxon>Daucinae</taxon>
        <taxon>Daucus</taxon>
        <taxon>Daucus sect. Daucus</taxon>
    </lineage>
</organism>
<evidence type="ECO:0000256" key="6">
    <source>
        <dbReference type="ARBA" id="ARBA00022840"/>
    </source>
</evidence>
<gene>
    <name evidence="7" type="ORF">DCAR_0313344</name>
</gene>
<dbReference type="OMA" id="DMQNDLY"/>
<evidence type="ECO:0000256" key="1">
    <source>
        <dbReference type="ARBA" id="ARBA00022527"/>
    </source>
</evidence>
<dbReference type="OrthoDB" id="9332038at2759"/>
<dbReference type="Proteomes" id="UP000077755">
    <property type="component" value="Chromosome 3"/>
</dbReference>
<evidence type="ECO:0000313" key="7">
    <source>
        <dbReference type="EMBL" id="WOG94053.1"/>
    </source>
</evidence>
<dbReference type="InterPro" id="IPR000719">
    <property type="entry name" value="Prot_kinase_dom"/>
</dbReference>
<evidence type="ECO:0000256" key="4">
    <source>
        <dbReference type="ARBA" id="ARBA00022741"/>
    </source>
</evidence>
<keyword evidence="8" id="KW-1185">Reference proteome</keyword>
<dbReference type="PANTHER" id="PTHR24058:SF113">
    <property type="entry name" value="HYPOTHETICAL SER-THR PROTEIN KINASE"/>
    <property type="match status" value="1"/>
</dbReference>
<evidence type="ECO:0000256" key="5">
    <source>
        <dbReference type="ARBA" id="ARBA00022777"/>
    </source>
</evidence>
<dbReference type="EMBL" id="CP093345">
    <property type="protein sequence ID" value="WOG94053.1"/>
    <property type="molecule type" value="Genomic_DNA"/>
</dbReference>
<dbReference type="Gene3D" id="1.10.510.10">
    <property type="entry name" value="Transferase(Phosphotransferase) domain 1"/>
    <property type="match status" value="1"/>
</dbReference>
<protein>
    <submittedName>
        <fullName evidence="7">Uncharacterized protein</fullName>
    </submittedName>
</protein>
<dbReference type="InterPro" id="IPR011009">
    <property type="entry name" value="Kinase-like_dom_sf"/>
</dbReference>
<dbReference type="FunFam" id="3.30.200.20:FF:000216">
    <property type="entry name" value="Putative serine/threonine-protein kinase dyrk2"/>
    <property type="match status" value="1"/>
</dbReference>
<keyword evidence="1" id="KW-0723">Serine/threonine-protein kinase</keyword>
<dbReference type="FunFam" id="1.10.510.10:FF:000380">
    <property type="entry name" value="Serine/threonine-protein kinase ppk15"/>
    <property type="match status" value="1"/>
</dbReference>
<keyword evidence="5" id="KW-0418">Kinase</keyword>
<dbReference type="InterPro" id="IPR008271">
    <property type="entry name" value="Ser/Thr_kinase_AS"/>
</dbReference>
<reference evidence="7" key="1">
    <citation type="journal article" date="2016" name="Nat. Genet.">
        <title>A high-quality carrot genome assembly provides new insights into carotenoid accumulation and asterid genome evolution.</title>
        <authorList>
            <person name="Iorizzo M."/>
            <person name="Ellison S."/>
            <person name="Senalik D."/>
            <person name="Zeng P."/>
            <person name="Satapoomin P."/>
            <person name="Huang J."/>
            <person name="Bowman M."/>
            <person name="Iovene M."/>
            <person name="Sanseverino W."/>
            <person name="Cavagnaro P."/>
            <person name="Yildiz M."/>
            <person name="Macko-Podgorni A."/>
            <person name="Moranska E."/>
            <person name="Grzebelus E."/>
            <person name="Grzebelus D."/>
            <person name="Ashrafi H."/>
            <person name="Zheng Z."/>
            <person name="Cheng S."/>
            <person name="Spooner D."/>
            <person name="Van Deynze A."/>
            <person name="Simon P."/>
        </authorList>
    </citation>
    <scope>NUCLEOTIDE SEQUENCE</scope>
    <source>
        <tissue evidence="7">Leaf</tissue>
    </source>
</reference>
<keyword evidence="4" id="KW-0547">Nucleotide-binding</keyword>
<dbReference type="SUPFAM" id="SSF56112">
    <property type="entry name" value="Protein kinase-like (PK-like)"/>
    <property type="match status" value="1"/>
</dbReference>
<dbReference type="PROSITE" id="PS00108">
    <property type="entry name" value="PROTEIN_KINASE_ST"/>
    <property type="match status" value="1"/>
</dbReference>
<dbReference type="SMART" id="SM00220">
    <property type="entry name" value="S_TKc"/>
    <property type="match status" value="1"/>
</dbReference>
<dbReference type="CDD" id="cd14133">
    <property type="entry name" value="PKc_DYRK_like"/>
    <property type="match status" value="1"/>
</dbReference>
<dbReference type="PROSITE" id="PS50011">
    <property type="entry name" value="PROTEIN_KINASE_DOM"/>
    <property type="match status" value="1"/>
</dbReference>
<dbReference type="InterPro" id="IPR050494">
    <property type="entry name" value="Ser_Thr_dual-spec_kinase"/>
</dbReference>
<sequence length="697" mass="79764">MSVSDIELVLEFLRKNGLSSCETALMEDIIEKSELGGVDFQRFLFPVLPPPPELKILTIRSHEKVLDGGDSVSDSSNDEFVSVDSSTTDLYPSDFTNPYGVRAVGVASSQASSDRLSQFGTARDYHDFDLQNDLNWYKHKEDDCDTMPPCLGSSDFYGEPSEDKFVMTFQKQDRCVNDLDSKHELETGQSIPKNDHADESWSFHPMDSVKAEVEVKDYYDLDESSYHRDGIKTDKNSYLDHAFYGGDSELEILADLKESNFQFKATGNRPNEYVLTVEHETDTSCIFRDLKSPLILNDQIGEEGSCEGRICNFDGEDDNEVNKDSYENNIAGDEGGSATGDELLYTANEEDYEVFNLRIIHRKNRTGFEENKDFPIVMNTMIAGRYYITEYLGSAAFSKVVQAHDLLMGVDVCLKIIKNDKDFFDQSLDEIKLLKFVNKHDPGDEHHILRLYDYFYYQEHLFIVCELLRANLYEFQKFNRESGGEPYFKMSRLQTITRQCLEALVYLHGLGIIHCDLKPENILVKSYRKCEIKVIDLGSSCFQSDNLSLYVQSRSYRAPEVILGHSYDHKIDLWSLGCILAELYSGEVLFPNEPMVMLLGRMIGILGPIDMEMLATGQDTDKYFTKEYDLYHINEDTNQLEYIIPEESSLEDHLQISDVGLANFLRDLLEINPLRRITASEALEHPWLSYSYESSFC</sequence>
<evidence type="ECO:0000256" key="3">
    <source>
        <dbReference type="ARBA" id="ARBA00022679"/>
    </source>
</evidence>
<dbReference type="PANTHER" id="PTHR24058">
    <property type="entry name" value="DUAL SPECIFICITY PROTEIN KINASE"/>
    <property type="match status" value="1"/>
</dbReference>
<dbReference type="KEGG" id="dcr:108215393"/>
<dbReference type="Pfam" id="PF00069">
    <property type="entry name" value="Pkinase"/>
    <property type="match status" value="1"/>
</dbReference>
<keyword evidence="6" id="KW-0067">ATP-binding</keyword>
<keyword evidence="2" id="KW-0597">Phosphoprotein</keyword>
<name>A0A166BYT7_DAUCS</name>
<dbReference type="GO" id="GO:0004674">
    <property type="term" value="F:protein serine/threonine kinase activity"/>
    <property type="evidence" value="ECO:0007669"/>
    <property type="project" value="UniProtKB-KW"/>
</dbReference>
<proteinExistence type="predicted"/>
<dbReference type="AlphaFoldDB" id="A0A166BYT7"/>